<name>A8MGG8_ALKOO</name>
<evidence type="ECO:0000256" key="1">
    <source>
        <dbReference type="SAM" id="MobiDB-lite"/>
    </source>
</evidence>
<dbReference type="AlphaFoldDB" id="A8MGG8"/>
<reference evidence="4" key="1">
    <citation type="submission" date="2007-10" db="EMBL/GenBank/DDBJ databases">
        <title>Complete genome of Alkaliphilus oremlandii OhILAs.</title>
        <authorList>
            <person name="Copeland A."/>
            <person name="Lucas S."/>
            <person name="Lapidus A."/>
            <person name="Barry K."/>
            <person name="Detter J.C."/>
            <person name="Glavina del Rio T."/>
            <person name="Hammon N."/>
            <person name="Israni S."/>
            <person name="Dalin E."/>
            <person name="Tice H."/>
            <person name="Pitluck S."/>
            <person name="Chain P."/>
            <person name="Malfatti S."/>
            <person name="Shin M."/>
            <person name="Vergez L."/>
            <person name="Schmutz J."/>
            <person name="Larimer F."/>
            <person name="Land M."/>
            <person name="Hauser L."/>
            <person name="Kyrpides N."/>
            <person name="Mikhailova N."/>
            <person name="Stolz J.F."/>
            <person name="Dawson A."/>
            <person name="Fisher E."/>
            <person name="Crable B."/>
            <person name="Perera E."/>
            <person name="Lisak J."/>
            <person name="Ranganathan M."/>
            <person name="Basu P."/>
            <person name="Richardson P."/>
        </authorList>
    </citation>
    <scope>NUCLEOTIDE SEQUENCE [LARGE SCALE GENOMIC DNA]</scope>
    <source>
        <strain evidence="4">OhILAs</strain>
    </source>
</reference>
<dbReference type="Pfam" id="PF14172">
    <property type="entry name" value="DUF4309"/>
    <property type="match status" value="1"/>
</dbReference>
<dbReference type="Proteomes" id="UP000000269">
    <property type="component" value="Chromosome"/>
</dbReference>
<accession>A8MGG8</accession>
<dbReference type="RefSeq" id="WP_012159503.1">
    <property type="nucleotide sequence ID" value="NC_009922.1"/>
</dbReference>
<evidence type="ECO:0000256" key="2">
    <source>
        <dbReference type="SAM" id="SignalP"/>
    </source>
</evidence>
<protein>
    <recommendedName>
        <fullName evidence="5">DUF4309 domain-containing protein</fullName>
    </recommendedName>
</protein>
<proteinExistence type="predicted"/>
<evidence type="ECO:0008006" key="5">
    <source>
        <dbReference type="Google" id="ProtNLM"/>
    </source>
</evidence>
<dbReference type="InterPro" id="IPR025453">
    <property type="entry name" value="DUF4309"/>
</dbReference>
<sequence>MKKIVVLLMVVGVLVSFSACKGKEVSNNGAGDKGTNIEAPKENEQEENNETDNKAEDKEDNTDGSDNSEVVTEGQPKEKLLKSAYEGKIDGIEFGIGDKGTDIIGKMGEPDESDYFLGGFYLSYDDIMFLTNGYDETGKVVSILFFDKNAEVFGIKLGMTTKEIEKVLGTADEVISAKDNEQSELYMDNWTTRYKLGSYELTFVHEDKDGPVEWFSLWQK</sequence>
<feature type="signal peptide" evidence="2">
    <location>
        <begin position="1"/>
        <end position="21"/>
    </location>
</feature>
<dbReference type="HOGENOM" id="CLU_1253758_0_0_9"/>
<organism evidence="3 4">
    <name type="scientific">Alkaliphilus oremlandii (strain OhILAs)</name>
    <name type="common">Clostridium oremlandii (strain OhILAs)</name>
    <dbReference type="NCBI Taxonomy" id="350688"/>
    <lineage>
        <taxon>Bacteria</taxon>
        <taxon>Bacillati</taxon>
        <taxon>Bacillota</taxon>
        <taxon>Clostridia</taxon>
        <taxon>Peptostreptococcales</taxon>
        <taxon>Natronincolaceae</taxon>
        <taxon>Alkaliphilus</taxon>
    </lineage>
</organism>
<feature type="region of interest" description="Disordered" evidence="1">
    <location>
        <begin position="25"/>
        <end position="77"/>
    </location>
</feature>
<dbReference type="KEGG" id="aoe:Clos_1651"/>
<keyword evidence="2" id="KW-0732">Signal</keyword>
<dbReference type="Gene3D" id="3.40.33.10">
    <property type="entry name" value="CAP"/>
    <property type="match status" value="1"/>
</dbReference>
<dbReference type="EMBL" id="CP000853">
    <property type="protein sequence ID" value="ABW19191.1"/>
    <property type="molecule type" value="Genomic_DNA"/>
</dbReference>
<evidence type="ECO:0000313" key="3">
    <source>
        <dbReference type="EMBL" id="ABW19191.1"/>
    </source>
</evidence>
<gene>
    <name evidence="3" type="ordered locus">Clos_1651</name>
</gene>
<keyword evidence="4" id="KW-1185">Reference proteome</keyword>
<evidence type="ECO:0000313" key="4">
    <source>
        <dbReference type="Proteomes" id="UP000000269"/>
    </source>
</evidence>
<feature type="chain" id="PRO_5039088662" description="DUF4309 domain-containing protein" evidence="2">
    <location>
        <begin position="22"/>
        <end position="220"/>
    </location>
</feature>
<dbReference type="InterPro" id="IPR035940">
    <property type="entry name" value="CAP_sf"/>
</dbReference>
<dbReference type="PROSITE" id="PS51257">
    <property type="entry name" value="PROKAR_LIPOPROTEIN"/>
    <property type="match status" value="1"/>
</dbReference>